<keyword evidence="2" id="KW-1185">Reference proteome</keyword>
<protein>
    <submittedName>
        <fullName evidence="1">Uncharacterized protein</fullName>
    </submittedName>
</protein>
<dbReference type="EMBL" id="JAPWIJ010000002">
    <property type="protein sequence ID" value="MCZ4517725.1"/>
    <property type="molecule type" value="Genomic_DNA"/>
</dbReference>
<evidence type="ECO:0000313" key="1">
    <source>
        <dbReference type="EMBL" id="MCZ4517725.1"/>
    </source>
</evidence>
<sequence>MANYRVIDPHGTVVDTKDISSSEDAHAWFKDSRADNEELGWRLEVEHDGEWAFFSDSEGTKD</sequence>
<organism evidence="1 2">
    <name type="scientific">Rhodococcus ruber</name>
    <dbReference type="NCBI Taxonomy" id="1830"/>
    <lineage>
        <taxon>Bacteria</taxon>
        <taxon>Bacillati</taxon>
        <taxon>Actinomycetota</taxon>
        <taxon>Actinomycetes</taxon>
        <taxon>Mycobacteriales</taxon>
        <taxon>Nocardiaceae</taxon>
        <taxon>Rhodococcus</taxon>
    </lineage>
</organism>
<proteinExistence type="predicted"/>
<evidence type="ECO:0000313" key="2">
    <source>
        <dbReference type="Proteomes" id="UP001081071"/>
    </source>
</evidence>
<dbReference type="Proteomes" id="UP001081071">
    <property type="component" value="Unassembled WGS sequence"/>
</dbReference>
<reference evidence="1" key="1">
    <citation type="submission" date="2022-12" db="EMBL/GenBank/DDBJ databases">
        <authorList>
            <person name="Krivoruchko A.V."/>
            <person name="Elkin A."/>
        </authorList>
    </citation>
    <scope>NUCLEOTIDE SEQUENCE</scope>
    <source>
        <strain evidence="1">IEGM 1391</strain>
    </source>
</reference>
<accession>A0ABT4M9T2</accession>
<name>A0ABT4M9T2_9NOCA</name>
<gene>
    <name evidence="1" type="ORF">O4220_04290</name>
</gene>
<dbReference type="RefSeq" id="WP_032405716.1">
    <property type="nucleotide sequence ID" value="NZ_JAPWIJ010000002.1"/>
</dbReference>
<comment type="caution">
    <text evidence="1">The sequence shown here is derived from an EMBL/GenBank/DDBJ whole genome shotgun (WGS) entry which is preliminary data.</text>
</comment>